<evidence type="ECO:0000313" key="3">
    <source>
        <dbReference type="RefSeq" id="XP_052133062.1"/>
    </source>
</evidence>
<dbReference type="AlphaFoldDB" id="A0A9C6XW71"/>
<dbReference type="KEGG" id="foc:127752262"/>
<organism evidence="2 3">
    <name type="scientific">Frankliniella occidentalis</name>
    <name type="common">Western flower thrips</name>
    <name type="synonym">Euthrips occidentalis</name>
    <dbReference type="NCBI Taxonomy" id="133901"/>
    <lineage>
        <taxon>Eukaryota</taxon>
        <taxon>Metazoa</taxon>
        <taxon>Ecdysozoa</taxon>
        <taxon>Arthropoda</taxon>
        <taxon>Hexapoda</taxon>
        <taxon>Insecta</taxon>
        <taxon>Pterygota</taxon>
        <taxon>Neoptera</taxon>
        <taxon>Paraneoptera</taxon>
        <taxon>Thysanoptera</taxon>
        <taxon>Terebrantia</taxon>
        <taxon>Thripoidea</taxon>
        <taxon>Thripidae</taxon>
        <taxon>Frankliniella</taxon>
    </lineage>
</organism>
<reference evidence="3" key="1">
    <citation type="journal article" date="2018" name="Proc. Natl. Acad. Sci. U.S.A.">
        <title>Phylogenomics and the evolution of hemipteroid insects.</title>
        <authorList>
            <person name="Johnson K.P."/>
            <person name="Dietrich C.H."/>
            <person name="Friedrich F."/>
            <person name="Beutel R.G."/>
            <person name="Wipfler B."/>
            <person name="Peters R.S."/>
            <person name="Allen J.M."/>
            <person name="Petersen M."/>
            <person name="Donath A."/>
            <person name="Walden K.K."/>
            <person name="Kozlov A.M."/>
            <person name="Podsiadlowski L."/>
            <person name="Mayer C."/>
            <person name="Meusemann K."/>
            <person name="Vasilikopoulos A."/>
            <person name="Waterhouse R.M."/>
            <person name="Cameron S.L."/>
            <person name="Weirauch C."/>
            <person name="Swanson D.R."/>
            <person name="Percy D.M."/>
            <person name="Hardy N.B."/>
            <person name="Terry I."/>
            <person name="Liu S."/>
            <person name="Zhou X."/>
            <person name="Misof B."/>
            <person name="Robertson H.M."/>
            <person name="Yoshizawa K."/>
        </authorList>
    </citation>
    <scope>NUCLEOTIDE SEQUENCE</scope>
    <source>
        <tissue evidence="3">Whole organism</tissue>
    </source>
</reference>
<evidence type="ECO:0000256" key="1">
    <source>
        <dbReference type="SAM" id="MobiDB-lite"/>
    </source>
</evidence>
<evidence type="ECO:0000313" key="2">
    <source>
        <dbReference type="Proteomes" id="UP000504606"/>
    </source>
</evidence>
<dbReference type="OrthoDB" id="8190551at2759"/>
<feature type="region of interest" description="Disordered" evidence="1">
    <location>
        <begin position="1"/>
        <end position="40"/>
    </location>
</feature>
<name>A0A9C6XW71_FRAOC</name>
<dbReference type="GeneID" id="127752262"/>
<dbReference type="RefSeq" id="XP_052133062.1">
    <property type="nucleotide sequence ID" value="XM_052277102.1"/>
</dbReference>
<accession>A0A9C6XW71</accession>
<gene>
    <name evidence="3" type="primary">LOC127752262</name>
</gene>
<feature type="compositionally biased region" description="Low complexity" evidence="1">
    <location>
        <begin position="1"/>
        <end position="29"/>
    </location>
</feature>
<dbReference type="Proteomes" id="UP000504606">
    <property type="component" value="Unplaced"/>
</dbReference>
<reference evidence="3" key="2">
    <citation type="submission" date="2025-08" db="UniProtKB">
        <authorList>
            <consortium name="RefSeq"/>
        </authorList>
    </citation>
    <scope>IDENTIFICATION</scope>
    <source>
        <tissue evidence="3">Whole organism</tissue>
    </source>
</reference>
<protein>
    <submittedName>
        <fullName evidence="3">Uncharacterized protein LOC127752262</fullName>
    </submittedName>
</protein>
<sequence length="213" mass="23472">MSNVATTTASPSASTPTTLSTEAPTTTGPRQPTPEEEADCTSQIGVVENGVHISTMRKYDMEKILEEHGGAPGKLNVTWNMDVPEFPVEDPTVKPLPDTVNTTFWVYDYKSTDFKTYVRTEHALLRNKGQKDQYLDIRGELYWTPPDFCNKARHATYSQNQTGVIAHNVGLSYCAFEDSSRLYCEDPANCIIEGDSIRCVKAPSSALIASLVG</sequence>
<keyword evidence="2" id="KW-1185">Reference proteome</keyword>
<proteinExistence type="predicted"/>